<gene>
    <name evidence="2" type="ORF">BDV95DRAFT_605794</name>
</gene>
<evidence type="ECO:0000313" key="2">
    <source>
        <dbReference type="EMBL" id="KAF2873237.1"/>
    </source>
</evidence>
<comment type="caution">
    <text evidence="2">The sequence shown here is derived from an EMBL/GenBank/DDBJ whole genome shotgun (WGS) entry which is preliminary data.</text>
</comment>
<name>A0A7C8I8C7_9PLEO</name>
<dbReference type="EMBL" id="JAADJZ010000008">
    <property type="protein sequence ID" value="KAF2873237.1"/>
    <property type="molecule type" value="Genomic_DNA"/>
</dbReference>
<organism evidence="2 3">
    <name type="scientific">Massariosphaeria phaeospora</name>
    <dbReference type="NCBI Taxonomy" id="100035"/>
    <lineage>
        <taxon>Eukaryota</taxon>
        <taxon>Fungi</taxon>
        <taxon>Dikarya</taxon>
        <taxon>Ascomycota</taxon>
        <taxon>Pezizomycotina</taxon>
        <taxon>Dothideomycetes</taxon>
        <taxon>Pleosporomycetidae</taxon>
        <taxon>Pleosporales</taxon>
        <taxon>Pleosporales incertae sedis</taxon>
        <taxon>Massariosphaeria</taxon>
    </lineage>
</organism>
<accession>A0A7C8I8C7</accession>
<sequence length="640" mass="71750">MPIQRTFFGQPVTLRMPPRRFQLLFAVAALITASLVLLGPPSSTDLPTYDYLREAVKNPHLPTVDDLPNVPRPFGPATHKPPVQPNSTAASSYRAIEWLGDFKWRNPFSSALTLDENRAVLPPLKERPPIYTFYDVKGKQDKALSAAENRLILAWRRAWWAQGFKPQVLSSAEAMEHPQFRIVQQLKLDAKTESEMLKWLAWSHVKGGVLANWLALPMARSDNPMLAFLRRNEYPTLSRIEGLQNGVFFGDATAVDAAIKEAVHNHLLKNTTANADKIAELGKKEGGVMVNLLGSANIAVDKKANGIAYYSTETIVKLYKSVADKLGNTTQAEGLDTLANLINSHVHLTFQENYPEGVTVVKPLPEHTTALMYEAIDIARNLTQCPASPLPKSCPPNRQKCKPCDSAKTKKLQLLPSFKTSSSTYTIGTVPHPYTLNSLHYTRDTLDANFLVRNAEHDLWINAATKDFLGDKHGPESRLMHFKELVAAEQSPANTLWLTAERVTQADLDWVFGFALPQHASENTAAYGKSELTVFPRPPLPPPIPGVEVPEERWIKNEEERLKKAREALRSKERRMREVVDAVEKWSLADTEAWKFARAFSARRRVERKKWEVEEETFAGSERKAGVGGGGGRWTDKFRI</sequence>
<dbReference type="OrthoDB" id="5312133at2759"/>
<dbReference type="AlphaFoldDB" id="A0A7C8I8C7"/>
<dbReference type="PANTHER" id="PTHR42055:SF1">
    <property type="entry name" value="YALI0E03476P"/>
    <property type="match status" value="1"/>
</dbReference>
<keyword evidence="3" id="KW-1185">Reference proteome</keyword>
<proteinExistence type="predicted"/>
<dbReference type="PANTHER" id="PTHR42055">
    <property type="entry name" value="YALI0E03476P"/>
    <property type="match status" value="1"/>
</dbReference>
<evidence type="ECO:0000313" key="3">
    <source>
        <dbReference type="Proteomes" id="UP000481861"/>
    </source>
</evidence>
<keyword evidence="1" id="KW-0175">Coiled coil</keyword>
<dbReference type="Proteomes" id="UP000481861">
    <property type="component" value="Unassembled WGS sequence"/>
</dbReference>
<reference evidence="2 3" key="1">
    <citation type="submission" date="2020-01" db="EMBL/GenBank/DDBJ databases">
        <authorList>
            <consortium name="DOE Joint Genome Institute"/>
            <person name="Haridas S."/>
            <person name="Albert R."/>
            <person name="Binder M."/>
            <person name="Bloem J."/>
            <person name="Labutti K."/>
            <person name="Salamov A."/>
            <person name="Andreopoulos B."/>
            <person name="Baker S.E."/>
            <person name="Barry K."/>
            <person name="Bills G."/>
            <person name="Bluhm B.H."/>
            <person name="Cannon C."/>
            <person name="Castanera R."/>
            <person name="Culley D.E."/>
            <person name="Daum C."/>
            <person name="Ezra D."/>
            <person name="Gonzalez J.B."/>
            <person name="Henrissat B."/>
            <person name="Kuo A."/>
            <person name="Liang C."/>
            <person name="Lipzen A."/>
            <person name="Lutzoni F."/>
            <person name="Magnuson J."/>
            <person name="Mondo S."/>
            <person name="Nolan M."/>
            <person name="Ohm R."/>
            <person name="Pangilinan J."/>
            <person name="Park H.-J.H."/>
            <person name="Ramirez L."/>
            <person name="Alfaro M."/>
            <person name="Sun H."/>
            <person name="Tritt A."/>
            <person name="Yoshinaga Y."/>
            <person name="Zwiers L.-H.L."/>
            <person name="Turgeon B.G."/>
            <person name="Goodwin S.B."/>
            <person name="Spatafora J.W."/>
            <person name="Crous P.W."/>
            <person name="Grigoriev I.V."/>
        </authorList>
    </citation>
    <scope>NUCLEOTIDE SEQUENCE [LARGE SCALE GENOMIC DNA]</scope>
    <source>
        <strain evidence="2 3">CBS 611.86</strain>
    </source>
</reference>
<evidence type="ECO:0000256" key="1">
    <source>
        <dbReference type="SAM" id="Coils"/>
    </source>
</evidence>
<feature type="coiled-coil region" evidence="1">
    <location>
        <begin position="555"/>
        <end position="582"/>
    </location>
</feature>
<protein>
    <submittedName>
        <fullName evidence="2">Uncharacterized protein</fullName>
    </submittedName>
</protein>